<feature type="domain" description="Carrier" evidence="6">
    <location>
        <begin position="2013"/>
        <end position="2088"/>
    </location>
</feature>
<dbReference type="Gene3D" id="3.30.559.10">
    <property type="entry name" value="Chloramphenicol acetyltransferase-like domain"/>
    <property type="match status" value="3"/>
</dbReference>
<dbReference type="Gene3D" id="3.30.559.30">
    <property type="entry name" value="Nonribosomal peptide synthetase, condensation domain"/>
    <property type="match status" value="3"/>
</dbReference>
<dbReference type="CDD" id="cd19540">
    <property type="entry name" value="LCL_NRPS-like"/>
    <property type="match status" value="3"/>
</dbReference>
<comment type="cofactor">
    <cofactor evidence="1">
        <name>pantetheine 4'-phosphate</name>
        <dbReference type="ChEBI" id="CHEBI:47942"/>
    </cofactor>
</comment>
<dbReference type="Pfam" id="PF13193">
    <property type="entry name" value="AMP-binding_C"/>
    <property type="match status" value="3"/>
</dbReference>
<dbReference type="Proteomes" id="UP000573327">
    <property type="component" value="Unassembled WGS sequence"/>
</dbReference>
<dbReference type="InterPro" id="IPR000873">
    <property type="entry name" value="AMP-dep_synth/lig_dom"/>
</dbReference>
<dbReference type="NCBIfam" id="NF003417">
    <property type="entry name" value="PRK04813.1"/>
    <property type="match status" value="3"/>
</dbReference>
<dbReference type="InterPro" id="IPR029058">
    <property type="entry name" value="AB_hydrolase_fold"/>
</dbReference>
<evidence type="ECO:0000313" key="7">
    <source>
        <dbReference type="EMBL" id="MBB4945536.1"/>
    </source>
</evidence>
<evidence type="ECO:0000256" key="4">
    <source>
        <dbReference type="ARBA" id="ARBA00022553"/>
    </source>
</evidence>
<dbReference type="FunFam" id="3.30.300.30:FF:000010">
    <property type="entry name" value="Enterobactin synthetase component F"/>
    <property type="match status" value="3"/>
</dbReference>
<dbReference type="Pfam" id="PF00550">
    <property type="entry name" value="PP-binding"/>
    <property type="match status" value="3"/>
</dbReference>
<dbReference type="CDD" id="cd12117">
    <property type="entry name" value="A_NRPS_Srf_like"/>
    <property type="match status" value="3"/>
</dbReference>
<dbReference type="Gene3D" id="3.30.300.30">
    <property type="match status" value="3"/>
</dbReference>
<dbReference type="FunFam" id="3.30.559.10:FF:000012">
    <property type="entry name" value="Non-ribosomal peptide synthetase"/>
    <property type="match status" value="1"/>
</dbReference>
<dbReference type="InterPro" id="IPR036736">
    <property type="entry name" value="ACP-like_sf"/>
</dbReference>
<dbReference type="NCBIfam" id="TIGR01733">
    <property type="entry name" value="AA-adenyl-dom"/>
    <property type="match status" value="3"/>
</dbReference>
<dbReference type="SUPFAM" id="SSF47336">
    <property type="entry name" value="ACP-like"/>
    <property type="match status" value="3"/>
</dbReference>
<dbReference type="PANTHER" id="PTHR45527">
    <property type="entry name" value="NONRIBOSOMAL PEPTIDE SYNTHETASE"/>
    <property type="match status" value="1"/>
</dbReference>
<dbReference type="PROSITE" id="PS00012">
    <property type="entry name" value="PHOSPHOPANTETHEINE"/>
    <property type="match status" value="3"/>
</dbReference>
<dbReference type="SMART" id="SM00823">
    <property type="entry name" value="PKS_PP"/>
    <property type="match status" value="3"/>
</dbReference>
<dbReference type="GO" id="GO:0043041">
    <property type="term" value="P:amino acid activation for nonribosomal peptide biosynthetic process"/>
    <property type="evidence" value="ECO:0007669"/>
    <property type="project" value="TreeGrafter"/>
</dbReference>
<dbReference type="GO" id="GO:0003824">
    <property type="term" value="F:catalytic activity"/>
    <property type="evidence" value="ECO:0007669"/>
    <property type="project" value="InterPro"/>
</dbReference>
<accession>A0A7W7S9X1</accession>
<dbReference type="SUPFAM" id="SSF56801">
    <property type="entry name" value="Acetyl-CoA synthetase-like"/>
    <property type="match status" value="3"/>
</dbReference>
<dbReference type="GO" id="GO:0044550">
    <property type="term" value="P:secondary metabolite biosynthetic process"/>
    <property type="evidence" value="ECO:0007669"/>
    <property type="project" value="TreeGrafter"/>
</dbReference>
<dbReference type="Gene3D" id="3.40.50.1820">
    <property type="entry name" value="alpha/beta hydrolase"/>
    <property type="match status" value="1"/>
</dbReference>
<dbReference type="InterPro" id="IPR045851">
    <property type="entry name" value="AMP-bd_C_sf"/>
</dbReference>
<feature type="region of interest" description="Disordered" evidence="5">
    <location>
        <begin position="3045"/>
        <end position="3064"/>
    </location>
</feature>
<dbReference type="InterPro" id="IPR025110">
    <property type="entry name" value="AMP-bd_C"/>
</dbReference>
<evidence type="ECO:0000256" key="1">
    <source>
        <dbReference type="ARBA" id="ARBA00001957"/>
    </source>
</evidence>
<keyword evidence="4" id="KW-0597">Phosphoprotein</keyword>
<feature type="domain" description="Carrier" evidence="6">
    <location>
        <begin position="3063"/>
        <end position="3138"/>
    </location>
</feature>
<feature type="compositionally biased region" description="Basic and acidic residues" evidence="5">
    <location>
        <begin position="933"/>
        <end position="951"/>
    </location>
</feature>
<dbReference type="InterPro" id="IPR006162">
    <property type="entry name" value="Ppantetheine_attach_site"/>
</dbReference>
<comment type="caution">
    <text evidence="7">The sequence shown here is derived from an EMBL/GenBank/DDBJ whole genome shotgun (WGS) entry which is preliminary data.</text>
</comment>
<dbReference type="InterPro" id="IPR010071">
    <property type="entry name" value="AA_adenyl_dom"/>
</dbReference>
<dbReference type="Pfam" id="PF00501">
    <property type="entry name" value="AMP-binding"/>
    <property type="match status" value="3"/>
</dbReference>
<dbReference type="GO" id="GO:0017000">
    <property type="term" value="P:antibiotic biosynthetic process"/>
    <property type="evidence" value="ECO:0007669"/>
    <property type="project" value="UniProtKB-ARBA"/>
</dbReference>
<gene>
    <name evidence="7" type="ORF">F4556_001071</name>
</gene>
<dbReference type="InterPro" id="IPR001242">
    <property type="entry name" value="Condensation_dom"/>
</dbReference>
<dbReference type="InterPro" id="IPR023213">
    <property type="entry name" value="CAT-like_dom_sf"/>
</dbReference>
<dbReference type="Gene3D" id="1.10.1200.10">
    <property type="entry name" value="ACP-like"/>
    <property type="match status" value="2"/>
</dbReference>
<dbReference type="RefSeq" id="WP_184912014.1">
    <property type="nucleotide sequence ID" value="NZ_JACHJR010000001.1"/>
</dbReference>
<feature type="region of interest" description="Disordered" evidence="5">
    <location>
        <begin position="1995"/>
        <end position="2015"/>
    </location>
</feature>
<dbReference type="Gene3D" id="3.40.50.12780">
    <property type="entry name" value="N-terminal domain of ligase-like"/>
    <property type="match status" value="3"/>
</dbReference>
<evidence type="ECO:0000259" key="6">
    <source>
        <dbReference type="PROSITE" id="PS50075"/>
    </source>
</evidence>
<name>A0A7W7S9X1_9ACTN</name>
<dbReference type="InterPro" id="IPR009081">
    <property type="entry name" value="PP-bd_ACP"/>
</dbReference>
<organism evidence="7 8">
    <name type="scientific">Kitasatospora gansuensis</name>
    <dbReference type="NCBI Taxonomy" id="258050"/>
    <lineage>
        <taxon>Bacteria</taxon>
        <taxon>Bacillati</taxon>
        <taxon>Actinomycetota</taxon>
        <taxon>Actinomycetes</taxon>
        <taxon>Kitasatosporales</taxon>
        <taxon>Streptomycetaceae</taxon>
        <taxon>Kitasatospora</taxon>
    </lineage>
</organism>
<sequence length="3153" mass="342388">MIPLSFAQARLWFLNQVEGPSPTYNVPLTVRLRGPLDREALRAAVTDLTDRHEALRTVYVERDGSPWQQVLDGPSVVWSVAEYTPEAVRTAAGHGFDLAAELPLRAHLFEAGPTDHTLLLVLHHIAADGWSLDPLVRDLATAYRARTAGGAAPEWEPLPVQYSDYTLWQQELLGAADDPESLLAQQLTYWRSALAELPEELTVPADRARPASPSYHGEVLATRIGPELHGRLSEFARGSEATLFMVVQAALAALLSRLTGSTDVPLGTPVAGRTDRELEDLVGFFVNTLVLRTDLSGAPSFRELVARVRESDLEAFAHQDLPFERLVEDLNPTRSLARHPLFQVMLVLQNSPETAADFPGLTVETEVIDLDVAKFDLIVELAEGAAGDGISLLMKYATDLLDRESVVALTDRLLRLIEAALTEPDLPVGKLDLLSAAERRTLALDWAGAPSRVSPERTVHELFAEQAALAPDATALIFGDERVSYRELDERSTRLAHHLVAEGLRRGDVAGIYLERSVELVTAVLAVLKAGGTYTMLDPEFPVERINSLLTNTRLVVTRAALAGRLAADEILIEPAALQSATPLPPIAGPLDAACLMFTSGSTGTPKGVLSPHRAVVGTLLGQDFAALDPRQTWLQCSPVSWDAFALELFSPLLSGGTCVLQPGQRPEPAAVAELVTRHQVTSLHVSASLLNFLLDEYPQTFAGLQQVMTGGEAASVPHVMRLVTEFPQIRLVNGYSPAESMIFTVAHHITPADAYRTSIPVGRALHGKQLWVLDDRLALLPPGVTGELYMSGLGLAHGYTAQPALTAERFVANPHATNPGERMYRTGDLVRWLPDGTLEFLGRADDQVKIRGFRVEPGEVQAALTAHQGVRQAAAVVREDTPGDKRLVAYVVTDHPVDPTALRAFVAARLPEHLVPSAVVTLDALPLTPTGKLDRRALPAPDHTPRETGRPPRTPQEAQLCDLFAEILGFDRAGIEDDFFELGGHSLLAARLIARIRSAAGVELTVRDLFEAPTVSRLAERIRGAHRARKGSYVMERPEEIPLSYAQRRLWFLNKLEGPNSTYNVAHTIRLRGLLDVDALHSAVSDVVGRHEALRTVFLEVDGEPYQRVVAPGVARPMVTVLDTDPDELPLELDMASRHSFDLMVELPIRAHIFAVGPEEHVLLLVMHHIASDGWSLGPVMRDLATAYGARCDGAAPYWEPLPVQYVDYTLWQQDLLGSADDPDSLLSQQLAFWRQALADLPEEIALPADRSRPALPTNQGQVTTARLGEGLHRRLLAFARENNATLFMVMQAALAGLLTRLGAGTDIPLGTPTAGRTDDALEELVGFFVNTLVLRTDLSGDPTFRQLVARVKETDLDAYAHQDVPFERLVEELNPVRTLSRHPLFQVMLVVQNNAEAKLRLPGLDTEIAPVTTDTAKFDLTLGFTETFGPDREPAGIRAMAEYATDLFDRASVEVILDRLVRLLEGQLAEPDVPVGRLEILSGDERQALLVDWNDTTVEFPADRSVHELFQQQAARQPDATALIFGEQRVSYRELDERSTQLAHHLIAGGFQRGDVAGVYLERGVELVVAVLAVLKAAGTYTMLDPEFPVERIATVLTHTDARLLLTVEELAGRLTGPHRELALDTEAELIARHPVTGLHGLADPGDAACVMFTSGSTGVPKGVVSPHRAIVGTLVGQGFVDFDRAQVWLQCAPVSWDAFALELFGPLMSGGICVLQPGQRPEPAVIAALVTRHQVTSLHVSASLLNFLLDEYPQTFAGLQQVMTGGEAASIPHVMRLVHGFPQIRLVNGYSPAESMIFTVSHEITPADGTRPSIPVGRPLGNKRLYVLDEGLGLVAPGVTGELYMSGVGLAHGYAGQAALTAERFVACPYGDPGERMYRTGDLVRWRGDGILEFLGRADDQVKIRGFRVEPGEVRATLAAFPGVGQAAVLVREDRPGDKRLVAYVVTDGSPEALAVDAAALRGHVAGLLPEYMVPSAVVFLDALPITPTGKLDRRALPAPDHSHRPQGREPRNAQEELLCGLFAEILGLESVGIDDDFFDLGGHSLLVTRLVSRLRSVLGVEIGIRDLFQAPTVARLGKRVDRAQHARPALRAVARPERLPLSFAQQRLWFLGQLEEQGSAYNVPVTIRLRGALDTRALRDAVSDVVARHEVLRTVFQEWAGEPYQRVLAPEQAEIPWRELATDEAGLSGLIAGAANQGFDLSAQPPLRVHLFQIDPEEHVLLLVMHHIASDGWSMGPLVRDLGAAYAARSTTGEAPDWQPLPVQYADYTIWQQELLGAADDPGSLISQQLTFWRSALAELPEELTVPLDRPRPAAPTNLGDAVNVTVGAELHGRLLSFARENQATLFMVLQAGLAALLSRLGGGTDIPLGTPVAGRVDEAADDLVGFFVNTLLLRTDVSGDPGFRELVARVRESDLDAYANQDVPFERLVEELNPVRTLARHPLFQIMLVVQNNSAAELVIPGLAAEIVPAGVDTVKFDLTVAVTERREEGVPAGLRINVDYASDLYDRDTVEELAARLVRLLEGALAAPELPVGLVDVLSAAERRTLALDWAGAPSRVSPERTVHELFAEQAERAPGATALIFGDERVSYRELDERSTRLAHHLVAEGLHRGDVAGIYLERGTELVTAVLAVLKAGGTYTMLDPEFPVDRINAVLAHTGARLVVTRSTLAGKLDAPEVLTDRLPDLPTTPLPSIAGPLDAACLMFTSGSTGTPKGVVSPHRAIVGTLLGQDFAALDPGQVWLQCSPISWDAFALELFSPLLSGGTCVLQPGQRPEPTVIAALVREHTVTTLHVSASLLNFLLDEYPQVFTDLRQVMTGGEAASIPHVMRLVTEFPQIRLVNGYSPAESMIFTVAHHITPADAYRTSIPVGRALHGKQLWVLDAHLGLVAPGVTGELYMSGLGLAHGYTAQPALTAERFVANPHAGPGERMYRTGDLVRWLPDGTLEFLGRADDQVKIRGFRVEPGEVRTAIGRFPGISQSAVVVREDQPGDKRLVAYVVTDRPVDPAAVRAFVAERLPEYMVPSAVVLLDALPMTPTGKLDRRALPAPDHTGRAVGRGPRDEREEKLCGLFAEILCLETVGIDDNFFDLGGHSLLVTRLISRVRSVMSAELTIKAVFEAPTVADLVGRLTTATRARPALRARTKEVSS</sequence>
<proteinExistence type="inferred from homology"/>
<comment type="similarity">
    <text evidence="2">Belongs to the ATP-dependent AMP-binding enzyme family.</text>
</comment>
<dbReference type="GO" id="GO:0005829">
    <property type="term" value="C:cytosol"/>
    <property type="evidence" value="ECO:0007669"/>
    <property type="project" value="TreeGrafter"/>
</dbReference>
<dbReference type="Pfam" id="PF00668">
    <property type="entry name" value="Condensation"/>
    <property type="match status" value="3"/>
</dbReference>
<feature type="domain" description="Carrier" evidence="6">
    <location>
        <begin position="952"/>
        <end position="1027"/>
    </location>
</feature>
<evidence type="ECO:0000313" key="8">
    <source>
        <dbReference type="Proteomes" id="UP000573327"/>
    </source>
</evidence>
<dbReference type="InterPro" id="IPR020806">
    <property type="entry name" value="PKS_PP-bd"/>
</dbReference>
<dbReference type="GO" id="GO:0031177">
    <property type="term" value="F:phosphopantetheine binding"/>
    <property type="evidence" value="ECO:0007669"/>
    <property type="project" value="InterPro"/>
</dbReference>
<reference evidence="7 8" key="1">
    <citation type="submission" date="2020-08" db="EMBL/GenBank/DDBJ databases">
        <title>Sequencing the genomes of 1000 actinobacteria strains.</title>
        <authorList>
            <person name="Klenk H.-P."/>
        </authorList>
    </citation>
    <scope>NUCLEOTIDE SEQUENCE [LARGE SCALE GENOMIC DNA]</scope>
    <source>
        <strain evidence="7 8">DSM 44786</strain>
    </source>
</reference>
<dbReference type="PROSITE" id="PS50075">
    <property type="entry name" value="CARRIER"/>
    <property type="match status" value="3"/>
</dbReference>
<dbReference type="EMBL" id="JACHJR010000001">
    <property type="protein sequence ID" value="MBB4945536.1"/>
    <property type="molecule type" value="Genomic_DNA"/>
</dbReference>
<dbReference type="GO" id="GO:0072330">
    <property type="term" value="P:monocarboxylic acid biosynthetic process"/>
    <property type="evidence" value="ECO:0007669"/>
    <property type="project" value="UniProtKB-ARBA"/>
</dbReference>
<dbReference type="SUPFAM" id="SSF52777">
    <property type="entry name" value="CoA-dependent acyltransferases"/>
    <property type="match status" value="6"/>
</dbReference>
<protein>
    <submittedName>
        <fullName evidence="7">Amino acid adenylation domain-containing protein</fullName>
    </submittedName>
</protein>
<feature type="region of interest" description="Disordered" evidence="5">
    <location>
        <begin position="932"/>
        <end position="957"/>
    </location>
</feature>
<dbReference type="FunFam" id="3.30.559.30:FF:000001">
    <property type="entry name" value="Non-ribosomal peptide synthetase"/>
    <property type="match status" value="1"/>
</dbReference>
<dbReference type="FunFam" id="2.30.38.10:FF:000001">
    <property type="entry name" value="Non-ribosomal peptide synthetase PvdI"/>
    <property type="match status" value="1"/>
</dbReference>
<dbReference type="FunFam" id="1.10.1200.10:FF:000016">
    <property type="entry name" value="Non-ribosomal peptide synthase"/>
    <property type="match status" value="3"/>
</dbReference>
<keyword evidence="3" id="KW-0596">Phosphopantetheine</keyword>
<dbReference type="PROSITE" id="PS00455">
    <property type="entry name" value="AMP_BINDING"/>
    <property type="match status" value="3"/>
</dbReference>
<evidence type="ECO:0000256" key="5">
    <source>
        <dbReference type="SAM" id="MobiDB-lite"/>
    </source>
</evidence>
<evidence type="ECO:0000256" key="2">
    <source>
        <dbReference type="ARBA" id="ARBA00006432"/>
    </source>
</evidence>
<evidence type="ECO:0000256" key="3">
    <source>
        <dbReference type="ARBA" id="ARBA00022450"/>
    </source>
</evidence>
<dbReference type="InterPro" id="IPR042099">
    <property type="entry name" value="ANL_N_sf"/>
</dbReference>
<dbReference type="InterPro" id="IPR020845">
    <property type="entry name" value="AMP-binding_CS"/>
</dbReference>
<keyword evidence="8" id="KW-1185">Reference proteome</keyword>
<dbReference type="GO" id="GO:0008610">
    <property type="term" value="P:lipid biosynthetic process"/>
    <property type="evidence" value="ECO:0007669"/>
    <property type="project" value="UniProtKB-ARBA"/>
</dbReference>
<dbReference type="PANTHER" id="PTHR45527:SF1">
    <property type="entry name" value="FATTY ACID SYNTHASE"/>
    <property type="match status" value="1"/>
</dbReference>